<organism evidence="2">
    <name type="scientific">marine sediment metagenome</name>
    <dbReference type="NCBI Taxonomy" id="412755"/>
    <lineage>
        <taxon>unclassified sequences</taxon>
        <taxon>metagenomes</taxon>
        <taxon>ecological metagenomes</taxon>
    </lineage>
</organism>
<comment type="caution">
    <text evidence="2">The sequence shown here is derived from an EMBL/GenBank/DDBJ whole genome shotgun (WGS) entry which is preliminary data.</text>
</comment>
<accession>X0U7S9</accession>
<keyword evidence="1" id="KW-1133">Transmembrane helix</keyword>
<dbReference type="EMBL" id="BARS01019942">
    <property type="protein sequence ID" value="GAF96417.1"/>
    <property type="molecule type" value="Genomic_DNA"/>
</dbReference>
<sequence>MKHQLRPTPFVHMIDKLIGRHMSPFRWIVVWLGFSVVCLAVLTRSPQVKPLWAIYTFCPVGIVLGLVMAWGNARRLQ</sequence>
<dbReference type="AlphaFoldDB" id="X0U7S9"/>
<evidence type="ECO:0000313" key="2">
    <source>
        <dbReference type="EMBL" id="GAF96417.1"/>
    </source>
</evidence>
<keyword evidence="1" id="KW-0812">Transmembrane</keyword>
<keyword evidence="1" id="KW-0472">Membrane</keyword>
<feature type="transmembrane region" description="Helical" evidence="1">
    <location>
        <begin position="51"/>
        <end position="71"/>
    </location>
</feature>
<gene>
    <name evidence="2" type="ORF">S01H1_32226</name>
</gene>
<protein>
    <submittedName>
        <fullName evidence="2">Uncharacterized protein</fullName>
    </submittedName>
</protein>
<proteinExistence type="predicted"/>
<feature type="transmembrane region" description="Helical" evidence="1">
    <location>
        <begin position="25"/>
        <end position="45"/>
    </location>
</feature>
<name>X0U7S9_9ZZZZ</name>
<reference evidence="2" key="1">
    <citation type="journal article" date="2014" name="Front. Microbiol.">
        <title>High frequency of phylogenetically diverse reductive dehalogenase-homologous genes in deep subseafloor sedimentary metagenomes.</title>
        <authorList>
            <person name="Kawai M."/>
            <person name="Futagami T."/>
            <person name="Toyoda A."/>
            <person name="Takaki Y."/>
            <person name="Nishi S."/>
            <person name="Hori S."/>
            <person name="Arai W."/>
            <person name="Tsubouchi T."/>
            <person name="Morono Y."/>
            <person name="Uchiyama I."/>
            <person name="Ito T."/>
            <person name="Fujiyama A."/>
            <person name="Inagaki F."/>
            <person name="Takami H."/>
        </authorList>
    </citation>
    <scope>NUCLEOTIDE SEQUENCE</scope>
    <source>
        <strain evidence="2">Expedition CK06-06</strain>
    </source>
</reference>
<evidence type="ECO:0000256" key="1">
    <source>
        <dbReference type="SAM" id="Phobius"/>
    </source>
</evidence>